<organism evidence="8 9">
    <name type="scientific">Electrophorus voltai</name>
    <dbReference type="NCBI Taxonomy" id="2609070"/>
    <lineage>
        <taxon>Eukaryota</taxon>
        <taxon>Metazoa</taxon>
        <taxon>Chordata</taxon>
        <taxon>Craniata</taxon>
        <taxon>Vertebrata</taxon>
        <taxon>Euteleostomi</taxon>
        <taxon>Actinopterygii</taxon>
        <taxon>Neopterygii</taxon>
        <taxon>Teleostei</taxon>
        <taxon>Ostariophysi</taxon>
        <taxon>Gymnotiformes</taxon>
        <taxon>Gymnotoidei</taxon>
        <taxon>Gymnotidae</taxon>
        <taxon>Electrophorus</taxon>
    </lineage>
</organism>
<dbReference type="PANTHER" id="PTHR20939">
    <property type="entry name" value="SORTING NEXIN 20, 21"/>
    <property type="match status" value="1"/>
</dbReference>
<accession>A0AAD8ZNS5</accession>
<keyword evidence="5" id="KW-0446">Lipid-binding</keyword>
<feature type="domain" description="PX" evidence="7">
    <location>
        <begin position="119"/>
        <end position="236"/>
    </location>
</feature>
<gene>
    <name evidence="8" type="ORF">P4O66_022300</name>
</gene>
<dbReference type="GO" id="GO:0015031">
    <property type="term" value="P:protein transport"/>
    <property type="evidence" value="ECO:0007669"/>
    <property type="project" value="UniProtKB-KW"/>
</dbReference>
<sequence length="403" mass="45347">MASKLLDRLRRTLFREGELAADADVPDDFPESSELEDETDYVSARLGGTLCFEGDVLDSEDTGEASGPDSDSDCFGESLDNACSSTDISPTAPSLKGSDMFTRQLQESWRNLHTHCISEKLIFEVTDASVVQEANSKYVLYTIHVILSGAFDKTPAVITRRYTDFERLHGCLRRRYTEAMEGVFFPRKKLRRNFAAETIGKRSRAFEQYLGHLHSLAELRAAPAFLEFFYLGDLRAGQVLLRVGRHQEATGLLLNALRLQERLGCAPPPPALRRPVQRAHWVFALAALACCLQELERPAEAQEHCESALRELAPAREALRQQQQQQQQPPRLHPLLVPLLQTNVRLSWKIAKDKRHWEALLQDIQELGVDVGGQPSLKEWLIKETLVESEGEAKSKSKGEEVT</sequence>
<dbReference type="AlphaFoldDB" id="A0AAD8ZNS5"/>
<evidence type="ECO:0000256" key="5">
    <source>
        <dbReference type="ARBA" id="ARBA00023121"/>
    </source>
</evidence>
<dbReference type="InterPro" id="IPR011990">
    <property type="entry name" value="TPR-like_helical_dom_sf"/>
</dbReference>
<keyword evidence="2" id="KW-0813">Transport</keyword>
<keyword evidence="4" id="KW-0653">Protein transport</keyword>
<dbReference type="SUPFAM" id="SSF48452">
    <property type="entry name" value="TPR-like"/>
    <property type="match status" value="1"/>
</dbReference>
<evidence type="ECO:0000256" key="3">
    <source>
        <dbReference type="ARBA" id="ARBA00022753"/>
    </source>
</evidence>
<dbReference type="EMBL" id="JAROKS010000008">
    <property type="protein sequence ID" value="KAK1801656.1"/>
    <property type="molecule type" value="Genomic_DNA"/>
</dbReference>
<proteinExistence type="predicted"/>
<protein>
    <recommendedName>
        <fullName evidence="7">PX domain-containing protein</fullName>
    </recommendedName>
</protein>
<keyword evidence="3" id="KW-0967">Endosome</keyword>
<dbReference type="SMART" id="SM00312">
    <property type="entry name" value="PX"/>
    <property type="match status" value="1"/>
</dbReference>
<dbReference type="GO" id="GO:0031901">
    <property type="term" value="C:early endosome membrane"/>
    <property type="evidence" value="ECO:0007669"/>
    <property type="project" value="UniProtKB-SubCell"/>
</dbReference>
<dbReference type="PANTHER" id="PTHR20939:SF10">
    <property type="entry name" value="SORTING NEXIN-21"/>
    <property type="match status" value="1"/>
</dbReference>
<reference evidence="8" key="1">
    <citation type="submission" date="2023-03" db="EMBL/GenBank/DDBJ databases">
        <title>Electrophorus voltai genome.</title>
        <authorList>
            <person name="Bian C."/>
        </authorList>
    </citation>
    <scope>NUCLEOTIDE SEQUENCE</scope>
    <source>
        <strain evidence="8">CB-2022</strain>
        <tissue evidence="8">Muscle</tissue>
    </source>
</reference>
<dbReference type="Pfam" id="PF00787">
    <property type="entry name" value="PX"/>
    <property type="match status" value="1"/>
</dbReference>
<dbReference type="SUPFAM" id="SSF64268">
    <property type="entry name" value="PX domain"/>
    <property type="match status" value="1"/>
</dbReference>
<evidence type="ECO:0000313" key="9">
    <source>
        <dbReference type="Proteomes" id="UP001239994"/>
    </source>
</evidence>
<keyword evidence="6" id="KW-0472">Membrane</keyword>
<evidence type="ECO:0000256" key="1">
    <source>
        <dbReference type="ARBA" id="ARBA00004469"/>
    </source>
</evidence>
<dbReference type="InterPro" id="IPR001683">
    <property type="entry name" value="PX_dom"/>
</dbReference>
<evidence type="ECO:0000256" key="4">
    <source>
        <dbReference type="ARBA" id="ARBA00022927"/>
    </source>
</evidence>
<comment type="caution">
    <text evidence="8">The sequence shown here is derived from an EMBL/GenBank/DDBJ whole genome shotgun (WGS) entry which is preliminary data.</text>
</comment>
<evidence type="ECO:0000259" key="7">
    <source>
        <dbReference type="PROSITE" id="PS50195"/>
    </source>
</evidence>
<evidence type="ECO:0000256" key="2">
    <source>
        <dbReference type="ARBA" id="ARBA00022448"/>
    </source>
</evidence>
<evidence type="ECO:0000313" key="8">
    <source>
        <dbReference type="EMBL" id="KAK1801656.1"/>
    </source>
</evidence>
<dbReference type="Gene3D" id="3.30.1520.10">
    <property type="entry name" value="Phox-like domain"/>
    <property type="match status" value="1"/>
</dbReference>
<dbReference type="InterPro" id="IPR036871">
    <property type="entry name" value="PX_dom_sf"/>
</dbReference>
<dbReference type="GO" id="GO:1901981">
    <property type="term" value="F:phosphatidylinositol phosphate binding"/>
    <property type="evidence" value="ECO:0007669"/>
    <property type="project" value="TreeGrafter"/>
</dbReference>
<comment type="subcellular location">
    <subcellularLocation>
        <location evidence="1">Early endosome membrane</location>
        <topology evidence="1">Peripheral membrane protein</topology>
        <orientation evidence="1">Cytoplasmic side</orientation>
    </subcellularLocation>
</comment>
<evidence type="ECO:0000256" key="6">
    <source>
        <dbReference type="ARBA" id="ARBA00023136"/>
    </source>
</evidence>
<dbReference type="Proteomes" id="UP001239994">
    <property type="component" value="Unassembled WGS sequence"/>
</dbReference>
<dbReference type="InterPro" id="IPR039937">
    <property type="entry name" value="SNX20/SNX21"/>
</dbReference>
<dbReference type="PROSITE" id="PS50195">
    <property type="entry name" value="PX"/>
    <property type="match status" value="1"/>
</dbReference>
<keyword evidence="9" id="KW-1185">Reference proteome</keyword>
<name>A0AAD8ZNS5_9TELE</name>